<accession>A0A0D8XFS6</accession>
<organism evidence="2 3">
    <name type="scientific">Dictyocaulus viviparus</name>
    <name type="common">Bovine lungworm</name>
    <dbReference type="NCBI Taxonomy" id="29172"/>
    <lineage>
        <taxon>Eukaryota</taxon>
        <taxon>Metazoa</taxon>
        <taxon>Ecdysozoa</taxon>
        <taxon>Nematoda</taxon>
        <taxon>Chromadorea</taxon>
        <taxon>Rhabditida</taxon>
        <taxon>Rhabditina</taxon>
        <taxon>Rhabditomorpha</taxon>
        <taxon>Strongyloidea</taxon>
        <taxon>Metastrongylidae</taxon>
        <taxon>Dictyocaulus</taxon>
    </lineage>
</organism>
<dbReference type="GO" id="GO:0005634">
    <property type="term" value="C:nucleus"/>
    <property type="evidence" value="ECO:0007669"/>
    <property type="project" value="InterPro"/>
</dbReference>
<dbReference type="Proteomes" id="UP000053766">
    <property type="component" value="Unassembled WGS sequence"/>
</dbReference>
<dbReference type="OrthoDB" id="5875111at2759"/>
<dbReference type="GO" id="GO:0003723">
    <property type="term" value="F:RNA binding"/>
    <property type="evidence" value="ECO:0007669"/>
    <property type="project" value="InterPro"/>
</dbReference>
<dbReference type="EMBL" id="KN716880">
    <property type="protein sequence ID" value="KJH41206.1"/>
    <property type="molecule type" value="Genomic_DNA"/>
</dbReference>
<dbReference type="STRING" id="29172.A0A0D8XFS6"/>
<evidence type="ECO:0000313" key="3">
    <source>
        <dbReference type="Proteomes" id="UP000053766"/>
    </source>
</evidence>
<reference evidence="3" key="2">
    <citation type="journal article" date="2016" name="Sci. Rep.">
        <title>Dictyocaulus viviparus genome, variome and transcriptome elucidate lungworm biology and support future intervention.</title>
        <authorList>
            <person name="McNulty S.N."/>
            <person name="Strube C."/>
            <person name="Rosa B.A."/>
            <person name="Martin J.C."/>
            <person name="Tyagi R."/>
            <person name="Choi Y.J."/>
            <person name="Wang Q."/>
            <person name="Hallsworth Pepin K."/>
            <person name="Zhang X."/>
            <person name="Ozersky P."/>
            <person name="Wilson R.K."/>
            <person name="Sternberg P.W."/>
            <person name="Gasser R.B."/>
            <person name="Mitreva M."/>
        </authorList>
    </citation>
    <scope>NUCLEOTIDE SEQUENCE [LARGE SCALE GENOMIC DNA]</scope>
    <source>
        <strain evidence="3">HannoverDv2000</strain>
    </source>
</reference>
<dbReference type="GO" id="GO:0005524">
    <property type="term" value="F:ATP binding"/>
    <property type="evidence" value="ECO:0007669"/>
    <property type="project" value="InterPro"/>
</dbReference>
<dbReference type="GO" id="GO:0003724">
    <property type="term" value="F:RNA helicase activity"/>
    <property type="evidence" value="ECO:0007669"/>
    <property type="project" value="InterPro"/>
</dbReference>
<evidence type="ECO:0000313" key="2">
    <source>
        <dbReference type="EMBL" id="KJH41206.1"/>
    </source>
</evidence>
<dbReference type="Pfam" id="PF08147">
    <property type="entry name" value="DBP10CT"/>
    <property type="match status" value="1"/>
</dbReference>
<sequence length="115" mass="13749">MKRIRTEDGTWLPASYKTGRYEDWKKKQKIVYKKNDESEPVHLESAGCARINNKGKKFKTNTMKKYPKGRKAELRNVDQIKKIRKKSVMLRNYMEYRRLQNLKKKAARIGNTEKI</sequence>
<evidence type="ECO:0000259" key="1">
    <source>
        <dbReference type="Pfam" id="PF08147"/>
    </source>
</evidence>
<keyword evidence="3" id="KW-1185">Reference proteome</keyword>
<feature type="domain" description="DBP10 C-terminal" evidence="1">
    <location>
        <begin position="2"/>
        <end position="27"/>
    </location>
</feature>
<protein>
    <recommendedName>
        <fullName evidence="1">DBP10 C-terminal domain-containing protein</fullName>
    </recommendedName>
</protein>
<name>A0A0D8XFS6_DICVI</name>
<reference evidence="2 3" key="1">
    <citation type="submission" date="2013-11" db="EMBL/GenBank/DDBJ databases">
        <title>Draft genome of the bovine lungworm Dictyocaulus viviparus.</title>
        <authorList>
            <person name="Mitreva M."/>
        </authorList>
    </citation>
    <scope>NUCLEOTIDE SEQUENCE [LARGE SCALE GENOMIC DNA]</scope>
    <source>
        <strain evidence="2 3">HannoverDv2000</strain>
    </source>
</reference>
<dbReference type="AlphaFoldDB" id="A0A0D8XFS6"/>
<proteinExistence type="predicted"/>
<dbReference type="InterPro" id="IPR012541">
    <property type="entry name" value="DBP10_C"/>
</dbReference>
<gene>
    <name evidence="2" type="ORF">DICVIV_12825</name>
</gene>